<dbReference type="InterPro" id="IPR038026">
    <property type="entry name" value="MtlR-like_sf"/>
</dbReference>
<dbReference type="Gene3D" id="1.20.120.330">
    <property type="entry name" value="Nucleotidyltransferases domain 2"/>
    <property type="match status" value="1"/>
</dbReference>
<proteinExistence type="predicted"/>
<gene>
    <name evidence="1" type="primary">mtlR</name>
    <name evidence="1" type="ORF">GCM10007855_25100</name>
</gene>
<dbReference type="SUPFAM" id="SSF158668">
    <property type="entry name" value="MtlR-like"/>
    <property type="match status" value="1"/>
</dbReference>
<dbReference type="PANTHER" id="PTHR37941:SF1">
    <property type="entry name" value="FUMARASE E-RELATED"/>
    <property type="match status" value="1"/>
</dbReference>
<comment type="caution">
    <text evidence="1">The sequence shown here is derived from an EMBL/GenBank/DDBJ whole genome shotgun (WGS) entry which is preliminary data.</text>
</comment>
<organism evidence="1 2">
    <name type="scientific">Aliivibrio sifiae</name>
    <dbReference type="NCBI Taxonomy" id="566293"/>
    <lineage>
        <taxon>Bacteria</taxon>
        <taxon>Pseudomonadati</taxon>
        <taxon>Pseudomonadota</taxon>
        <taxon>Gammaproteobacteria</taxon>
        <taxon>Vibrionales</taxon>
        <taxon>Vibrionaceae</taxon>
        <taxon>Aliivibrio</taxon>
    </lineage>
</organism>
<dbReference type="EMBL" id="BSOU01000006">
    <property type="protein sequence ID" value="GLR75636.1"/>
    <property type="molecule type" value="Genomic_DNA"/>
</dbReference>
<dbReference type="Proteomes" id="UP001156660">
    <property type="component" value="Unassembled WGS sequence"/>
</dbReference>
<keyword evidence="2" id="KW-1185">Reference proteome</keyword>
<reference evidence="2" key="1">
    <citation type="journal article" date="2019" name="Int. J. Syst. Evol. Microbiol.">
        <title>The Global Catalogue of Microorganisms (GCM) 10K type strain sequencing project: providing services to taxonomists for standard genome sequencing and annotation.</title>
        <authorList>
            <consortium name="The Broad Institute Genomics Platform"/>
            <consortium name="The Broad Institute Genome Sequencing Center for Infectious Disease"/>
            <person name="Wu L."/>
            <person name="Ma J."/>
        </authorList>
    </citation>
    <scope>NUCLEOTIDE SEQUENCE [LARGE SCALE GENOMIC DNA]</scope>
    <source>
        <strain evidence="2">NBRC 105001</strain>
    </source>
</reference>
<name>A0ABQ6AH25_9GAMM</name>
<evidence type="ECO:0000313" key="1">
    <source>
        <dbReference type="EMBL" id="GLR75636.1"/>
    </source>
</evidence>
<dbReference type="PANTHER" id="PTHR37941">
    <property type="entry name" value="FUMARASE E-RELATED"/>
    <property type="match status" value="1"/>
</dbReference>
<sequence length="185" mass="20975">MPLSFYGYFMTEVINESNIIERLDDAPSVRGFFIIAVDILNESIDGLIQRIFRKDDFAVQSVIGPLLQDSGPLGDLSVRLKLLFGLGVLPNNTYHDIEGLIQLRNKLNLEMNELQFTDPQVITPINALNLVKRMGMIQLEITPLNDDTDLAFYQMQIDRQKQMIRSGLSLAIVDICSELQKESPF</sequence>
<dbReference type="NCBIfam" id="NF008234">
    <property type="entry name" value="PRK11001.1"/>
    <property type="match status" value="1"/>
</dbReference>
<protein>
    <submittedName>
        <fullName evidence="1">MltR family transcriptional regulator</fullName>
    </submittedName>
</protein>
<evidence type="ECO:0000313" key="2">
    <source>
        <dbReference type="Proteomes" id="UP001156660"/>
    </source>
</evidence>
<dbReference type="Pfam" id="PF05068">
    <property type="entry name" value="MtlR"/>
    <property type="match status" value="1"/>
</dbReference>
<accession>A0ABQ6AH25</accession>
<dbReference type="InterPro" id="IPR007761">
    <property type="entry name" value="MtlR-like"/>
</dbReference>